<organism evidence="1 2">
    <name type="scientific">Pantoea phage vB_PagS_AAS21</name>
    <dbReference type="NCBI Taxonomy" id="2575261"/>
    <lineage>
        <taxon>Viruses</taxon>
        <taxon>Duplodnaviria</taxon>
        <taxon>Heunggongvirae</taxon>
        <taxon>Uroviricota</taxon>
        <taxon>Caudoviricetes</taxon>
        <taxon>Demerecviridae</taxon>
        <taxon>Keyvirus</taxon>
        <taxon>Keyvirus AAS21</taxon>
    </lineage>
</organism>
<evidence type="ECO:0000313" key="2">
    <source>
        <dbReference type="Proteomes" id="UP000308921"/>
    </source>
</evidence>
<keyword evidence="2" id="KW-1185">Reference proteome</keyword>
<protein>
    <submittedName>
        <fullName evidence="1">Deoxynucleoside-5'-monophosphatase</fullName>
    </submittedName>
</protein>
<dbReference type="EMBL" id="MK770119">
    <property type="protein sequence ID" value="QCW23946.1"/>
    <property type="molecule type" value="Genomic_DNA"/>
</dbReference>
<dbReference type="Proteomes" id="UP000308921">
    <property type="component" value="Segment"/>
</dbReference>
<name>A0A4Y5P1V8_9CAUD</name>
<sequence length="231" mass="26149">MNKVTKVNIWDLDGTVINSFHRVQPCLCLETGNLNLQQYFATACTHDKIMGDSLLPLVETMKRCFDADNTVNVIVTARSMAKSDYVFLRQNGLRGRNGQNVRVMSRDTLARYFPLDEVKGIYSSRDAEYKRRYFELLQAQYPGAEFTVYDDHKGVLAVASSMGFRVLDAEMVNDILSVGMSLIGEAIIDEHMSDDLDIDYLKAKLDFAWQCMTDEERAEHTTGTSFKVLAA</sequence>
<dbReference type="InterPro" id="IPR023214">
    <property type="entry name" value="HAD_sf"/>
</dbReference>
<evidence type="ECO:0000313" key="1">
    <source>
        <dbReference type="EMBL" id="QCW23946.1"/>
    </source>
</evidence>
<proteinExistence type="predicted"/>
<gene>
    <name evidence="1" type="ORF">AAS21_gp208</name>
</gene>
<dbReference type="Gene3D" id="3.40.50.1000">
    <property type="entry name" value="HAD superfamily/HAD-like"/>
    <property type="match status" value="1"/>
</dbReference>
<accession>A0A4Y5P1V8</accession>
<reference evidence="1 2" key="1">
    <citation type="submission" date="2019-04" db="EMBL/GenBank/DDBJ databases">
        <title>Complete genome sequence of Pantoea bacteriophage vB_PagS_AAS21.</title>
        <authorList>
            <person name="Truncaite L."/>
            <person name="Simoliuniene M."/>
            <person name="Zajanckauskaite A."/>
            <person name="Meskys R."/>
            <person name="Simoliunas E."/>
        </authorList>
    </citation>
    <scope>NUCLEOTIDE SEQUENCE [LARGE SCALE GENOMIC DNA]</scope>
</reference>